<dbReference type="OrthoDB" id="6077919at2759"/>
<evidence type="ECO:0000256" key="6">
    <source>
        <dbReference type="ARBA" id="ARBA00023242"/>
    </source>
</evidence>
<feature type="domain" description="C2H2-type" evidence="9">
    <location>
        <begin position="429"/>
        <end position="456"/>
    </location>
</feature>
<dbReference type="FunFam" id="3.30.160.60:FF:000161">
    <property type="entry name" value="Zinc finger protein 366"/>
    <property type="match status" value="1"/>
</dbReference>
<evidence type="ECO:0000313" key="11">
    <source>
        <dbReference type="Proteomes" id="UP000828390"/>
    </source>
</evidence>
<dbReference type="InterPro" id="IPR013087">
    <property type="entry name" value="Znf_C2H2_type"/>
</dbReference>
<keyword evidence="11" id="KW-1185">Reference proteome</keyword>
<dbReference type="SUPFAM" id="SSF57667">
    <property type="entry name" value="beta-beta-alpha zinc fingers"/>
    <property type="match status" value="5"/>
</dbReference>
<dbReference type="PANTHER" id="PTHR23226:SF416">
    <property type="entry name" value="FI01424P"/>
    <property type="match status" value="1"/>
</dbReference>
<sequence length="605" mass="69649">MVIIFSKTTSLLANEYVAQFPKQKLFAALFKVSEDTGVILTKEKNSIVISGDWVDVASAHAALEHYLENKNQFGDFEEPKLREFEAQNKNIENACQKPVKRVRKPRTTILPNRNKSNGLPEPLIMQPNEFEPQLTLQVDNIFQNYVKATKATDECHRLNNELEAKNGKFLNDSPDTTAVLETIENGLKSTIDKSLEVVIKKEINEHEFEGDTDVEDHFDVNPLKTASNPVSDSDVNDDISKKNLHSPVSNMSKQITKPKATQKRNKDKSKTYIKGNDKVEMKSYECTECNYRSLNKKYFMRHKQRMHNFTLKCDECGRVFGLKTDLRRHISCVHREPSFFCEVCQLHFKFRKSYVSHMKTHDSNYVKPEYPCEKCEKTYDTICGLTKHVNAHHLGIKKESYVCPTCGKLFTQRHSYIEHANVHAGIKPYVCNECGKAFSYNSSLREHKNLHDSEQKKHECEICKKTFAQRTGLHMHLKTHKNTRDYICQICGKGFTQKQALHRHERIHNGDKPFQCTLCQRMFSDSSILRRHMILLHKRDPKDPGSWKKEIINTGKKASDFYFEGGSCHNADRRDGQVGKMSDTLASSSVIKDSPDTLYLNTVSK</sequence>
<feature type="domain" description="C2H2-type" evidence="9">
    <location>
        <begin position="370"/>
        <end position="398"/>
    </location>
</feature>
<feature type="domain" description="C2H2-type" evidence="9">
    <location>
        <begin position="311"/>
        <end position="334"/>
    </location>
</feature>
<evidence type="ECO:0000256" key="1">
    <source>
        <dbReference type="ARBA" id="ARBA00004123"/>
    </source>
</evidence>
<dbReference type="Pfam" id="PF00096">
    <property type="entry name" value="zf-C2H2"/>
    <property type="match status" value="6"/>
</dbReference>
<feature type="domain" description="C2H2-type" evidence="9">
    <location>
        <begin position="458"/>
        <end position="485"/>
    </location>
</feature>
<feature type="domain" description="C2H2-type" evidence="9">
    <location>
        <begin position="401"/>
        <end position="428"/>
    </location>
</feature>
<feature type="compositionally biased region" description="Polar residues" evidence="8">
    <location>
        <begin position="246"/>
        <end position="255"/>
    </location>
</feature>
<dbReference type="Proteomes" id="UP000828390">
    <property type="component" value="Unassembled WGS sequence"/>
</dbReference>
<keyword evidence="3" id="KW-0677">Repeat</keyword>
<keyword evidence="6" id="KW-0539">Nucleus</keyword>
<dbReference type="PANTHER" id="PTHR23226">
    <property type="entry name" value="ZINC FINGER AND SCAN DOMAIN-CONTAINING"/>
    <property type="match status" value="1"/>
</dbReference>
<evidence type="ECO:0000256" key="5">
    <source>
        <dbReference type="ARBA" id="ARBA00022833"/>
    </source>
</evidence>
<dbReference type="GO" id="GO:0008270">
    <property type="term" value="F:zinc ion binding"/>
    <property type="evidence" value="ECO:0007669"/>
    <property type="project" value="UniProtKB-KW"/>
</dbReference>
<reference evidence="10" key="1">
    <citation type="journal article" date="2019" name="bioRxiv">
        <title>The Genome of the Zebra Mussel, Dreissena polymorpha: A Resource for Invasive Species Research.</title>
        <authorList>
            <person name="McCartney M.A."/>
            <person name="Auch B."/>
            <person name="Kono T."/>
            <person name="Mallez S."/>
            <person name="Zhang Y."/>
            <person name="Obille A."/>
            <person name="Becker A."/>
            <person name="Abrahante J.E."/>
            <person name="Garbe J."/>
            <person name="Badalamenti J.P."/>
            <person name="Herman A."/>
            <person name="Mangelson H."/>
            <person name="Liachko I."/>
            <person name="Sullivan S."/>
            <person name="Sone E.D."/>
            <person name="Koren S."/>
            <person name="Silverstein K.A.T."/>
            <person name="Beckman K.B."/>
            <person name="Gohl D.M."/>
        </authorList>
    </citation>
    <scope>NUCLEOTIDE SEQUENCE</scope>
    <source>
        <strain evidence="10">Duluth1</strain>
        <tissue evidence="10">Whole animal</tissue>
    </source>
</reference>
<keyword evidence="5" id="KW-0862">Zinc</keyword>
<dbReference type="PROSITE" id="PS50157">
    <property type="entry name" value="ZINC_FINGER_C2H2_2"/>
    <property type="match status" value="7"/>
</dbReference>
<name>A0A9D4GKU9_DREPO</name>
<protein>
    <recommendedName>
        <fullName evidence="9">C2H2-type domain-containing protein</fullName>
    </recommendedName>
</protein>
<dbReference type="Pfam" id="PF12874">
    <property type="entry name" value="zf-met"/>
    <property type="match status" value="1"/>
</dbReference>
<feature type="domain" description="C2H2-type" evidence="9">
    <location>
        <begin position="514"/>
        <end position="542"/>
    </location>
</feature>
<evidence type="ECO:0000256" key="8">
    <source>
        <dbReference type="SAM" id="MobiDB-lite"/>
    </source>
</evidence>
<accession>A0A9D4GKU9</accession>
<proteinExistence type="predicted"/>
<evidence type="ECO:0000256" key="2">
    <source>
        <dbReference type="ARBA" id="ARBA00022723"/>
    </source>
</evidence>
<feature type="domain" description="C2H2-type" evidence="9">
    <location>
        <begin position="486"/>
        <end position="513"/>
    </location>
</feature>
<evidence type="ECO:0000259" key="9">
    <source>
        <dbReference type="PROSITE" id="PS50157"/>
    </source>
</evidence>
<comment type="caution">
    <text evidence="10">The sequence shown here is derived from an EMBL/GenBank/DDBJ whole genome shotgun (WGS) entry which is preliminary data.</text>
</comment>
<dbReference type="AlphaFoldDB" id="A0A9D4GKU9"/>
<dbReference type="SMART" id="SM00355">
    <property type="entry name" value="ZnF_C2H2"/>
    <property type="match status" value="9"/>
</dbReference>
<reference evidence="10" key="2">
    <citation type="submission" date="2020-11" db="EMBL/GenBank/DDBJ databases">
        <authorList>
            <person name="McCartney M.A."/>
            <person name="Auch B."/>
            <person name="Kono T."/>
            <person name="Mallez S."/>
            <person name="Becker A."/>
            <person name="Gohl D.M."/>
            <person name="Silverstein K.A.T."/>
            <person name="Koren S."/>
            <person name="Bechman K.B."/>
            <person name="Herman A."/>
            <person name="Abrahante J.E."/>
            <person name="Garbe J."/>
        </authorList>
    </citation>
    <scope>NUCLEOTIDE SEQUENCE</scope>
    <source>
        <strain evidence="10">Duluth1</strain>
        <tissue evidence="10">Whole animal</tissue>
    </source>
</reference>
<keyword evidence="4 7" id="KW-0863">Zinc-finger</keyword>
<evidence type="ECO:0000256" key="4">
    <source>
        <dbReference type="ARBA" id="ARBA00022771"/>
    </source>
</evidence>
<organism evidence="10 11">
    <name type="scientific">Dreissena polymorpha</name>
    <name type="common">Zebra mussel</name>
    <name type="synonym">Mytilus polymorpha</name>
    <dbReference type="NCBI Taxonomy" id="45954"/>
    <lineage>
        <taxon>Eukaryota</taxon>
        <taxon>Metazoa</taxon>
        <taxon>Spiralia</taxon>
        <taxon>Lophotrochozoa</taxon>
        <taxon>Mollusca</taxon>
        <taxon>Bivalvia</taxon>
        <taxon>Autobranchia</taxon>
        <taxon>Heteroconchia</taxon>
        <taxon>Euheterodonta</taxon>
        <taxon>Imparidentia</taxon>
        <taxon>Neoheterodontei</taxon>
        <taxon>Myida</taxon>
        <taxon>Dreissenoidea</taxon>
        <taxon>Dreissenidae</taxon>
        <taxon>Dreissena</taxon>
    </lineage>
</organism>
<gene>
    <name evidence="10" type="ORF">DPMN_120448</name>
</gene>
<dbReference type="GO" id="GO:0000981">
    <property type="term" value="F:DNA-binding transcription factor activity, RNA polymerase II-specific"/>
    <property type="evidence" value="ECO:0007669"/>
    <property type="project" value="TreeGrafter"/>
</dbReference>
<dbReference type="GO" id="GO:0000978">
    <property type="term" value="F:RNA polymerase II cis-regulatory region sequence-specific DNA binding"/>
    <property type="evidence" value="ECO:0007669"/>
    <property type="project" value="TreeGrafter"/>
</dbReference>
<dbReference type="Gene3D" id="3.30.160.60">
    <property type="entry name" value="Classic Zinc Finger"/>
    <property type="match status" value="6"/>
</dbReference>
<evidence type="ECO:0000256" key="7">
    <source>
        <dbReference type="PROSITE-ProRule" id="PRU00042"/>
    </source>
</evidence>
<comment type="subcellular location">
    <subcellularLocation>
        <location evidence="1">Nucleus</location>
    </subcellularLocation>
</comment>
<dbReference type="PROSITE" id="PS00028">
    <property type="entry name" value="ZINC_FINGER_C2H2_1"/>
    <property type="match status" value="7"/>
</dbReference>
<keyword evidence="2" id="KW-0479">Metal-binding</keyword>
<dbReference type="FunFam" id="3.30.160.60:FF:000016">
    <property type="entry name" value="zinc finger protein 37 homolog"/>
    <property type="match status" value="1"/>
</dbReference>
<evidence type="ECO:0000256" key="3">
    <source>
        <dbReference type="ARBA" id="ARBA00022737"/>
    </source>
</evidence>
<evidence type="ECO:0000313" key="10">
    <source>
        <dbReference type="EMBL" id="KAH3818723.1"/>
    </source>
</evidence>
<dbReference type="EMBL" id="JAIWYP010000005">
    <property type="protein sequence ID" value="KAH3818723.1"/>
    <property type="molecule type" value="Genomic_DNA"/>
</dbReference>
<feature type="region of interest" description="Disordered" evidence="8">
    <location>
        <begin position="223"/>
        <end position="270"/>
    </location>
</feature>
<dbReference type="FunFam" id="3.30.160.60:FF:000446">
    <property type="entry name" value="Zinc finger protein"/>
    <property type="match status" value="1"/>
</dbReference>
<dbReference type="GO" id="GO:0005634">
    <property type="term" value="C:nucleus"/>
    <property type="evidence" value="ECO:0007669"/>
    <property type="project" value="UniProtKB-SubCell"/>
</dbReference>
<dbReference type="InterPro" id="IPR036236">
    <property type="entry name" value="Znf_C2H2_sf"/>
</dbReference>